<gene>
    <name evidence="3" type="ORF">Wenmar_02928</name>
</gene>
<evidence type="ECO:0000313" key="3">
    <source>
        <dbReference type="EMBL" id="KIQ68657.1"/>
    </source>
</evidence>
<dbReference type="GO" id="GO:0008168">
    <property type="term" value="F:methyltransferase activity"/>
    <property type="evidence" value="ECO:0007669"/>
    <property type="project" value="UniProtKB-KW"/>
</dbReference>
<dbReference type="AlphaFoldDB" id="A0A0D0Q8D8"/>
<dbReference type="InterPro" id="IPR027266">
    <property type="entry name" value="TrmE/GcvT-like"/>
</dbReference>
<dbReference type="Gene3D" id="3.30.1360.120">
    <property type="entry name" value="Probable tRNA modification gtpase trme, domain 1"/>
    <property type="match status" value="1"/>
</dbReference>
<organism evidence="3 4">
    <name type="scientific">Wenxinia marina DSM 24838</name>
    <dbReference type="NCBI Taxonomy" id="1123501"/>
    <lineage>
        <taxon>Bacteria</taxon>
        <taxon>Pseudomonadati</taxon>
        <taxon>Pseudomonadota</taxon>
        <taxon>Alphaproteobacteria</taxon>
        <taxon>Rhodobacterales</taxon>
        <taxon>Roseobacteraceae</taxon>
        <taxon>Wenxinia</taxon>
    </lineage>
</organism>
<comment type="caution">
    <text evidence="3">The sequence shown here is derived from an EMBL/GenBank/DDBJ whole genome shotgun (WGS) entry which is preliminary data.</text>
</comment>
<dbReference type="STRING" id="1123501.Wenmar_02928"/>
<evidence type="ECO:0000259" key="2">
    <source>
        <dbReference type="Pfam" id="PF01571"/>
    </source>
</evidence>
<feature type="domain" description="GCVT N-terminal" evidence="2">
    <location>
        <begin position="33"/>
        <end position="251"/>
    </location>
</feature>
<dbReference type="GO" id="GO:0032259">
    <property type="term" value="P:methylation"/>
    <property type="evidence" value="ECO:0007669"/>
    <property type="project" value="UniProtKB-KW"/>
</dbReference>
<dbReference type="PANTHER" id="PTHR43757">
    <property type="entry name" value="AMINOMETHYLTRANSFERASE"/>
    <property type="match status" value="1"/>
</dbReference>
<dbReference type="SUPFAM" id="SSF103025">
    <property type="entry name" value="Folate-binding domain"/>
    <property type="match status" value="1"/>
</dbReference>
<keyword evidence="3" id="KW-0489">Methyltransferase</keyword>
<dbReference type="PANTHER" id="PTHR43757:SF2">
    <property type="entry name" value="AMINOMETHYLTRANSFERASE, MITOCHONDRIAL"/>
    <property type="match status" value="1"/>
</dbReference>
<sequence length="456" mass="50059">MPSLSDKLAGYPSAVTMLRTAPTGRYQFPIAPEFSTWIEEVRAWREAAVLFDQSVHMTDLYVSGPDTIRLISDLGINSFKGFGRNKAKQIVCCTEDGFLVGDAILFGLEDDAVNIVGRPCVPNWVQFHAETGDYDVTVERDERRLDAPDAARKTYRFEVQGPAAMAVLEAANEGGPLVTKFFNMGEITIAGRTARTLAHGMGGAQGLEIWGPAEDGPAVREALLGAGRAHGLRPAGGRAYSTANTESGWISSPLPAVYSGGSTAAYRDWLTDRSFEAACSLGGSFLSDDIADYYMTPWDLEYDRVMKFDHDFTGRAALEAMAADQPRRHKVTLVWDEESVLEVVRGAMRDGLAPKFLEWPTAHYATHPYDEVRDGDRLVGLSTSASYSANERAWLSLATVEAAQAEPGTRLTLVWGEPEGGGTRPAVEPHRQVEIGVTVQPWPIHEASRREYRRQR</sequence>
<evidence type="ECO:0000256" key="1">
    <source>
        <dbReference type="PIRSR" id="PIRSR006487-1"/>
    </source>
</evidence>
<dbReference type="InterPro" id="IPR028896">
    <property type="entry name" value="GcvT/YgfZ/DmdA"/>
</dbReference>
<keyword evidence="4" id="KW-1185">Reference proteome</keyword>
<name>A0A0D0Q8D8_9RHOB</name>
<evidence type="ECO:0000313" key="4">
    <source>
        <dbReference type="Proteomes" id="UP000035100"/>
    </source>
</evidence>
<feature type="binding site" evidence="1">
    <location>
        <position position="208"/>
    </location>
    <ligand>
        <name>substrate</name>
    </ligand>
</feature>
<dbReference type="InterPro" id="IPR006222">
    <property type="entry name" value="GCVT_N"/>
</dbReference>
<dbReference type="RefSeq" id="WP_018303840.1">
    <property type="nucleotide sequence ID" value="NZ_KB902310.1"/>
</dbReference>
<dbReference type="OrthoDB" id="9772660at2"/>
<protein>
    <submittedName>
        <fullName evidence="3">Glycine cleavage system T protein (Aminomethyltransferase)</fullName>
    </submittedName>
</protein>
<reference evidence="3 4" key="1">
    <citation type="submission" date="2013-01" db="EMBL/GenBank/DDBJ databases">
        <authorList>
            <person name="Fiebig A."/>
            <person name="Goeker M."/>
            <person name="Klenk H.-P.P."/>
        </authorList>
    </citation>
    <scope>NUCLEOTIDE SEQUENCE [LARGE SCALE GENOMIC DNA]</scope>
    <source>
        <strain evidence="3 4">DSM 24838</strain>
    </source>
</reference>
<dbReference type="InterPro" id="IPR029043">
    <property type="entry name" value="GcvT/YgfZ_C"/>
</dbReference>
<dbReference type="Pfam" id="PF01571">
    <property type="entry name" value="GCV_T"/>
    <property type="match status" value="1"/>
</dbReference>
<dbReference type="EMBL" id="AONG01000013">
    <property type="protein sequence ID" value="KIQ68657.1"/>
    <property type="molecule type" value="Genomic_DNA"/>
</dbReference>
<dbReference type="Proteomes" id="UP000035100">
    <property type="component" value="Unassembled WGS sequence"/>
</dbReference>
<accession>A0A0D0Q8D8</accession>
<dbReference type="eggNOG" id="COG0404">
    <property type="taxonomic scope" value="Bacteria"/>
</dbReference>
<dbReference type="SUPFAM" id="SSF101790">
    <property type="entry name" value="Aminomethyltransferase beta-barrel domain"/>
    <property type="match status" value="1"/>
</dbReference>
<dbReference type="GO" id="GO:0005829">
    <property type="term" value="C:cytosol"/>
    <property type="evidence" value="ECO:0007669"/>
    <property type="project" value="TreeGrafter"/>
</dbReference>
<proteinExistence type="predicted"/>
<keyword evidence="3" id="KW-0808">Transferase</keyword>